<feature type="non-terminal residue" evidence="2">
    <location>
        <position position="93"/>
    </location>
</feature>
<feature type="compositionally biased region" description="Basic and acidic residues" evidence="1">
    <location>
        <begin position="22"/>
        <end position="47"/>
    </location>
</feature>
<evidence type="ECO:0000313" key="2">
    <source>
        <dbReference type="EMBL" id="GMS96441.1"/>
    </source>
</evidence>
<comment type="caution">
    <text evidence="2">The sequence shown here is derived from an EMBL/GenBank/DDBJ whole genome shotgun (WGS) entry which is preliminary data.</text>
</comment>
<name>A0AAV5TQ21_9BILA</name>
<proteinExistence type="predicted"/>
<dbReference type="AlphaFoldDB" id="A0AAV5TQ21"/>
<sequence>DICSLSHSNMSTDKAAKPGYEGYEHDHTKNVETTHDHHAEEAHHEAKEDVHPVFLPFQATPLLFQAQHAWKSTDDTSPEKTEDFVHGAWALNP</sequence>
<gene>
    <name evidence="2" type="ORF">PENTCL1PPCAC_18616</name>
</gene>
<feature type="non-terminal residue" evidence="2">
    <location>
        <position position="1"/>
    </location>
</feature>
<evidence type="ECO:0000313" key="3">
    <source>
        <dbReference type="Proteomes" id="UP001432027"/>
    </source>
</evidence>
<feature type="compositionally biased region" description="Polar residues" evidence="1">
    <location>
        <begin position="1"/>
        <end position="12"/>
    </location>
</feature>
<accession>A0AAV5TQ21</accession>
<dbReference type="EMBL" id="BTSX01000004">
    <property type="protein sequence ID" value="GMS96441.1"/>
    <property type="molecule type" value="Genomic_DNA"/>
</dbReference>
<reference evidence="2" key="1">
    <citation type="submission" date="2023-10" db="EMBL/GenBank/DDBJ databases">
        <title>Genome assembly of Pristionchus species.</title>
        <authorList>
            <person name="Yoshida K."/>
            <person name="Sommer R.J."/>
        </authorList>
    </citation>
    <scope>NUCLEOTIDE SEQUENCE</scope>
    <source>
        <strain evidence="2">RS0144</strain>
    </source>
</reference>
<organism evidence="2 3">
    <name type="scientific">Pristionchus entomophagus</name>
    <dbReference type="NCBI Taxonomy" id="358040"/>
    <lineage>
        <taxon>Eukaryota</taxon>
        <taxon>Metazoa</taxon>
        <taxon>Ecdysozoa</taxon>
        <taxon>Nematoda</taxon>
        <taxon>Chromadorea</taxon>
        <taxon>Rhabditida</taxon>
        <taxon>Rhabditina</taxon>
        <taxon>Diplogasteromorpha</taxon>
        <taxon>Diplogasteroidea</taxon>
        <taxon>Neodiplogasteridae</taxon>
        <taxon>Pristionchus</taxon>
    </lineage>
</organism>
<protein>
    <submittedName>
        <fullName evidence="2">Uncharacterized protein</fullName>
    </submittedName>
</protein>
<feature type="region of interest" description="Disordered" evidence="1">
    <location>
        <begin position="1"/>
        <end position="47"/>
    </location>
</feature>
<evidence type="ECO:0000256" key="1">
    <source>
        <dbReference type="SAM" id="MobiDB-lite"/>
    </source>
</evidence>
<dbReference type="Proteomes" id="UP001432027">
    <property type="component" value="Unassembled WGS sequence"/>
</dbReference>
<keyword evidence="3" id="KW-1185">Reference proteome</keyword>